<evidence type="ECO:0000256" key="1">
    <source>
        <dbReference type="ARBA" id="ARBA00000287"/>
    </source>
</evidence>
<evidence type="ECO:0000256" key="14">
    <source>
        <dbReference type="ARBA" id="ARBA00032361"/>
    </source>
</evidence>
<evidence type="ECO:0000256" key="7">
    <source>
        <dbReference type="ARBA" id="ARBA00022679"/>
    </source>
</evidence>
<evidence type="ECO:0000313" key="17">
    <source>
        <dbReference type="EMBL" id="XCH47880.1"/>
    </source>
</evidence>
<sequence>MIKAKKKIRDPNKKPRKGVYILPNALTLCGMFFGFYAIITAINGKFIHSAWAIILANIFDGLDGWVARLTRTTTRFGVELDSLSDLVAFGVAPAILIYKWSLFDFGRVGFAIAFLFAACGALRLARFNIQVGGIKSFKGLPIPGAATMLAATVIFCQEILNFTPQRNLFFPVLTFILSFMMVSNLKFHGLKEVDFKEKKPFWILLFFILLIFFIAIHPPLAIFILASLYVVSGIIENIIILIKKRRQNALHFYEGISPKESKSEVQDEKDKNI</sequence>
<dbReference type="RefSeq" id="WP_353685539.1">
    <property type="nucleotide sequence ID" value="NZ_CP144374.1"/>
</dbReference>
<dbReference type="GO" id="GO:0012505">
    <property type="term" value="C:endomembrane system"/>
    <property type="evidence" value="ECO:0007669"/>
    <property type="project" value="UniProtKB-SubCell"/>
</dbReference>
<dbReference type="EC" id="2.7.8.8" evidence="4"/>
<comment type="similarity">
    <text evidence="3 15">Belongs to the CDP-alcohol phosphatidyltransferase class-I family.</text>
</comment>
<evidence type="ECO:0000256" key="4">
    <source>
        <dbReference type="ARBA" id="ARBA00013174"/>
    </source>
</evidence>
<dbReference type="PANTHER" id="PTHR14269">
    <property type="entry name" value="CDP-DIACYLGLYCEROL--GLYCEROL-3-PHOSPHATE 3-PHOSPHATIDYLTRANSFERASE-RELATED"/>
    <property type="match status" value="1"/>
</dbReference>
<evidence type="ECO:0000256" key="16">
    <source>
        <dbReference type="SAM" id="Phobius"/>
    </source>
</evidence>
<evidence type="ECO:0000256" key="11">
    <source>
        <dbReference type="ARBA" id="ARBA00023136"/>
    </source>
</evidence>
<keyword evidence="10" id="KW-0443">Lipid metabolism</keyword>
<feature type="transmembrane region" description="Helical" evidence="16">
    <location>
        <begin position="21"/>
        <end position="42"/>
    </location>
</feature>
<feature type="transmembrane region" description="Helical" evidence="16">
    <location>
        <begin position="199"/>
        <end position="216"/>
    </location>
</feature>
<evidence type="ECO:0000256" key="8">
    <source>
        <dbReference type="ARBA" id="ARBA00022692"/>
    </source>
</evidence>
<keyword evidence="12" id="KW-0594">Phospholipid biosynthesis</keyword>
<dbReference type="InterPro" id="IPR050324">
    <property type="entry name" value="CDP-alcohol_PTase-I"/>
</dbReference>
<dbReference type="GO" id="GO:0003882">
    <property type="term" value="F:CDP-diacylglycerol-serine O-phosphatidyltransferase activity"/>
    <property type="evidence" value="ECO:0007669"/>
    <property type="project" value="UniProtKB-EC"/>
</dbReference>
<dbReference type="EMBL" id="CP144374">
    <property type="protein sequence ID" value="XCH47880.1"/>
    <property type="molecule type" value="Genomic_DNA"/>
</dbReference>
<dbReference type="InterPro" id="IPR043130">
    <property type="entry name" value="CDP-OH_PTrfase_TM_dom"/>
</dbReference>
<protein>
    <recommendedName>
        <fullName evidence="5">CDP-diacylglycerol--serine O-phosphatidyltransferase</fullName>
        <ecNumber evidence="4">2.7.8.8</ecNumber>
    </recommendedName>
    <alternativeName>
        <fullName evidence="14">Phosphatidylserine synthase</fullName>
    </alternativeName>
</protein>
<name>A0AAU8GZE8_9BACT</name>
<dbReference type="GO" id="GO:0008654">
    <property type="term" value="P:phospholipid biosynthetic process"/>
    <property type="evidence" value="ECO:0007669"/>
    <property type="project" value="UniProtKB-KW"/>
</dbReference>
<organism evidence="17">
    <name type="scientific">Thermodesulfovibrio obliviosus</name>
    <dbReference type="NCBI Taxonomy" id="3118332"/>
    <lineage>
        <taxon>Bacteria</taxon>
        <taxon>Pseudomonadati</taxon>
        <taxon>Nitrospirota</taxon>
        <taxon>Thermodesulfovibrionia</taxon>
        <taxon>Thermodesulfovibrionales</taxon>
        <taxon>Thermodesulfovibrionaceae</taxon>
        <taxon>Thermodesulfovibrio</taxon>
    </lineage>
</organism>
<evidence type="ECO:0000256" key="2">
    <source>
        <dbReference type="ARBA" id="ARBA00004127"/>
    </source>
</evidence>
<dbReference type="Gene3D" id="1.20.120.1760">
    <property type="match status" value="1"/>
</dbReference>
<proteinExistence type="inferred from homology"/>
<dbReference type="InterPro" id="IPR004533">
    <property type="entry name" value="CDP-diaglyc--ser_O-PTrfase"/>
</dbReference>
<evidence type="ECO:0000256" key="5">
    <source>
        <dbReference type="ARBA" id="ARBA00017171"/>
    </source>
</evidence>
<feature type="transmembrane region" description="Helical" evidence="16">
    <location>
        <begin position="48"/>
        <end position="70"/>
    </location>
</feature>
<accession>A0AAU8GZE8</accession>
<evidence type="ECO:0000256" key="10">
    <source>
        <dbReference type="ARBA" id="ARBA00023098"/>
    </source>
</evidence>
<evidence type="ECO:0000256" key="9">
    <source>
        <dbReference type="ARBA" id="ARBA00022989"/>
    </source>
</evidence>
<feature type="transmembrane region" description="Helical" evidence="16">
    <location>
        <begin position="108"/>
        <end position="125"/>
    </location>
</feature>
<dbReference type="PROSITE" id="PS00379">
    <property type="entry name" value="CDP_ALCOHOL_P_TRANSF"/>
    <property type="match status" value="1"/>
</dbReference>
<dbReference type="InterPro" id="IPR048254">
    <property type="entry name" value="CDP_ALCOHOL_P_TRANSF_CS"/>
</dbReference>
<evidence type="ECO:0000256" key="12">
    <source>
        <dbReference type="ARBA" id="ARBA00023209"/>
    </source>
</evidence>
<dbReference type="PANTHER" id="PTHR14269:SF61">
    <property type="entry name" value="CDP-DIACYLGLYCEROL--SERINE O-PHOSPHATIDYLTRANSFERASE"/>
    <property type="match status" value="1"/>
</dbReference>
<dbReference type="InterPro" id="IPR000462">
    <property type="entry name" value="CDP-OH_P_trans"/>
</dbReference>
<keyword evidence="13" id="KW-1208">Phospholipid metabolism</keyword>
<dbReference type="KEGG" id="tob:V4D31_05895"/>
<comment type="catalytic activity">
    <reaction evidence="1">
        <text>a CDP-1,2-diacyl-sn-glycerol + L-serine = a 1,2-diacyl-sn-glycero-3-phospho-L-serine + CMP + H(+)</text>
        <dbReference type="Rhea" id="RHEA:16913"/>
        <dbReference type="ChEBI" id="CHEBI:15378"/>
        <dbReference type="ChEBI" id="CHEBI:33384"/>
        <dbReference type="ChEBI" id="CHEBI:57262"/>
        <dbReference type="ChEBI" id="CHEBI:58332"/>
        <dbReference type="ChEBI" id="CHEBI:60377"/>
        <dbReference type="EC" id="2.7.8.8"/>
    </reaction>
</comment>
<evidence type="ECO:0000256" key="13">
    <source>
        <dbReference type="ARBA" id="ARBA00023264"/>
    </source>
</evidence>
<keyword evidence="8 16" id="KW-0812">Transmembrane</keyword>
<keyword evidence="9 16" id="KW-1133">Transmembrane helix</keyword>
<evidence type="ECO:0000256" key="6">
    <source>
        <dbReference type="ARBA" id="ARBA00022516"/>
    </source>
</evidence>
<feature type="transmembrane region" description="Helical" evidence="16">
    <location>
        <begin position="222"/>
        <end position="242"/>
    </location>
</feature>
<keyword evidence="7 15" id="KW-0808">Transferase</keyword>
<evidence type="ECO:0000256" key="3">
    <source>
        <dbReference type="ARBA" id="ARBA00010441"/>
    </source>
</evidence>
<dbReference type="GO" id="GO:0016020">
    <property type="term" value="C:membrane"/>
    <property type="evidence" value="ECO:0007669"/>
    <property type="project" value="InterPro"/>
</dbReference>
<feature type="transmembrane region" description="Helical" evidence="16">
    <location>
        <begin position="137"/>
        <end position="156"/>
    </location>
</feature>
<gene>
    <name evidence="17" type="primary">pssA</name>
    <name evidence="17" type="ORF">V4D31_05895</name>
</gene>
<comment type="subcellular location">
    <subcellularLocation>
        <location evidence="2">Endomembrane system</location>
        <topology evidence="2">Multi-pass membrane protein</topology>
    </subcellularLocation>
</comment>
<keyword evidence="6" id="KW-0444">Lipid biosynthesis</keyword>
<feature type="transmembrane region" description="Helical" evidence="16">
    <location>
        <begin position="82"/>
        <end position="102"/>
    </location>
</feature>
<feature type="transmembrane region" description="Helical" evidence="16">
    <location>
        <begin position="168"/>
        <end position="187"/>
    </location>
</feature>
<dbReference type="AlphaFoldDB" id="A0AAU8GZE8"/>
<evidence type="ECO:0000256" key="15">
    <source>
        <dbReference type="RuleBase" id="RU003750"/>
    </source>
</evidence>
<keyword evidence="11 16" id="KW-0472">Membrane</keyword>
<dbReference type="NCBIfam" id="TIGR00473">
    <property type="entry name" value="pssA"/>
    <property type="match status" value="1"/>
</dbReference>
<dbReference type="Pfam" id="PF01066">
    <property type="entry name" value="CDP-OH_P_transf"/>
    <property type="match status" value="1"/>
</dbReference>
<reference evidence="17" key="1">
    <citation type="submission" date="2024-01" db="EMBL/GenBank/DDBJ databases">
        <title>The first autotrophic representatives of the genus Thermodesulfovibrio.</title>
        <authorList>
            <person name="Maltseva A.I."/>
            <person name="Elcheninov A.G."/>
            <person name="Kublanov I.V."/>
            <person name="Lebedinsky A.V."/>
            <person name="Frolov E.N."/>
        </authorList>
    </citation>
    <scope>NUCLEOTIDE SEQUENCE</scope>
    <source>
        <strain evidence="17">3462-1</strain>
    </source>
</reference>